<protein>
    <submittedName>
        <fullName evidence="3">Uncharacterized protein</fullName>
    </submittedName>
</protein>
<feature type="chain" id="PRO_5046303146" evidence="2">
    <location>
        <begin position="21"/>
        <end position="884"/>
    </location>
</feature>
<accession>A0ABR4EX45</accession>
<dbReference type="Proteomes" id="UP001600888">
    <property type="component" value="Unassembled WGS sequence"/>
</dbReference>
<name>A0ABR4EX45_9PEZI</name>
<keyword evidence="4" id="KW-1185">Reference proteome</keyword>
<sequence length="884" mass="93965">MSRFNLLASSVLLGGILVQAQDASQPWALGTKISIMAVSKEADASTTCPSKLSDAQATPWEFTPVQANLDLGIIVASNPNPDGKLIESFYLTNGVAFGQQSAADAATRIRVEGQNVCWFRDANDGNVRLGRCGPDFPDQAFTFALPAEGQTTTSFISTTDSGGSSMAVMYEIPAKIDTPIIFGDGSQIPFCIYDTDTGVPLTTPADQAAAYTAQVTYTNLTSTSFKDGAPKSESEAPQCNWAAWGEDGPNGTATNIQESSSSPDCILARTAATMPAECADDPTNGDCILHVALAFCADLPELGQDLPAAESNAAVETCLRKASLGPCVANPGGAACASGLFAGITFVDGTDGTGSGSASARLKRKLDLTTLLFGDPNNPDSELPFESQFFLGIAKNLFNTAATTLNMLATPFMEKLRWKCQEASMWTHLFNNETGEKVRDGCDKMFATWDNSSVPHLDPSTPFEQAGSIFADVAMLLSAVGDIAEAAKAVSAVDWVMAKFGLKAAELGKEEGLVLEAVEGENTVQIFRDAGDGSPALIETEAEGEALAREVDESAFRDCVECIEPGLAKRQRRHDDLLQPRAPLKRRLCCAPGLTLKLDVPPPVQGPRPINLRTLGAVTGEDANEVLTSMSTSFSTWYKEGKAVLGADASVDETSQLLLSTTKTITSKNSEMIGALEKLYGIDAKESYALKNWFGAKQASRMLPGLEESMAKMPYATGTAIRSTNLDAETLKMLDEGAAGIISQGEKGVYEVRDLVINKDPMLPDAPAERKILAATMELDDSALTFNARYFFVINSKSGRLTAPFSGEWLREVDFVQGSSGKFRLVGKQELNGGAKAAAEPGAQGPFGVYYFDEVEAPAAPASFTTDQVTQALKDANVKWEGNP</sequence>
<feature type="region of interest" description="Disordered" evidence="1">
    <location>
        <begin position="224"/>
        <end position="261"/>
    </location>
</feature>
<dbReference type="EMBL" id="JBAWTH010000021">
    <property type="protein sequence ID" value="KAL2287029.1"/>
    <property type="molecule type" value="Genomic_DNA"/>
</dbReference>
<feature type="compositionally biased region" description="Polar residues" evidence="1">
    <location>
        <begin position="251"/>
        <end position="261"/>
    </location>
</feature>
<gene>
    <name evidence="3" type="ORF">FJTKL_06054</name>
</gene>
<evidence type="ECO:0000313" key="4">
    <source>
        <dbReference type="Proteomes" id="UP001600888"/>
    </source>
</evidence>
<organism evidence="3 4">
    <name type="scientific">Diaporthe vaccinii</name>
    <dbReference type="NCBI Taxonomy" id="105482"/>
    <lineage>
        <taxon>Eukaryota</taxon>
        <taxon>Fungi</taxon>
        <taxon>Dikarya</taxon>
        <taxon>Ascomycota</taxon>
        <taxon>Pezizomycotina</taxon>
        <taxon>Sordariomycetes</taxon>
        <taxon>Sordariomycetidae</taxon>
        <taxon>Diaporthales</taxon>
        <taxon>Diaporthaceae</taxon>
        <taxon>Diaporthe</taxon>
        <taxon>Diaporthe eres species complex</taxon>
    </lineage>
</organism>
<evidence type="ECO:0000256" key="1">
    <source>
        <dbReference type="SAM" id="MobiDB-lite"/>
    </source>
</evidence>
<keyword evidence="2" id="KW-0732">Signal</keyword>
<comment type="caution">
    <text evidence="3">The sequence shown here is derived from an EMBL/GenBank/DDBJ whole genome shotgun (WGS) entry which is preliminary data.</text>
</comment>
<feature type="signal peptide" evidence="2">
    <location>
        <begin position="1"/>
        <end position="20"/>
    </location>
</feature>
<proteinExistence type="predicted"/>
<evidence type="ECO:0000256" key="2">
    <source>
        <dbReference type="SAM" id="SignalP"/>
    </source>
</evidence>
<reference evidence="3 4" key="1">
    <citation type="submission" date="2024-03" db="EMBL/GenBank/DDBJ databases">
        <title>A high-quality draft genome sequence of Diaporthe vaccinii, a causative agent of upright dieback and viscid rot disease in cranberry plants.</title>
        <authorList>
            <person name="Sarrasin M."/>
            <person name="Lang B.F."/>
            <person name="Burger G."/>
        </authorList>
    </citation>
    <scope>NUCLEOTIDE SEQUENCE [LARGE SCALE GENOMIC DNA]</scope>
    <source>
        <strain evidence="3 4">IS7</strain>
    </source>
</reference>
<evidence type="ECO:0000313" key="3">
    <source>
        <dbReference type="EMBL" id="KAL2287029.1"/>
    </source>
</evidence>